<dbReference type="InterPro" id="IPR016159">
    <property type="entry name" value="Cullin_repeat-like_dom_sf"/>
</dbReference>
<dbReference type="Gene3D" id="1.20.1280.170">
    <property type="entry name" value="Exocyst complex component Exo70"/>
    <property type="match status" value="1"/>
</dbReference>
<evidence type="ECO:0000259" key="4">
    <source>
        <dbReference type="Pfam" id="PF03081"/>
    </source>
</evidence>
<gene>
    <name evidence="5" type="ORF">CSSPTR1EN2_LOCUS3782</name>
</gene>
<evidence type="ECO:0000313" key="6">
    <source>
        <dbReference type="Proteomes" id="UP001497512"/>
    </source>
</evidence>
<reference evidence="5" key="1">
    <citation type="submission" date="2024-02" db="EMBL/GenBank/DDBJ databases">
        <authorList>
            <consortium name="ELIXIR-Norway"/>
            <consortium name="Elixir Norway"/>
        </authorList>
    </citation>
    <scope>NUCLEOTIDE SEQUENCE</scope>
</reference>
<evidence type="ECO:0000313" key="5">
    <source>
        <dbReference type="EMBL" id="CAK9197053.1"/>
    </source>
</evidence>
<protein>
    <recommendedName>
        <fullName evidence="3">Exocyst subunit Exo70 family protein</fullName>
    </recommendedName>
</protein>
<keyword evidence="2 3" id="KW-0813">Transport</keyword>
<dbReference type="Proteomes" id="UP001497512">
    <property type="component" value="Chromosome 11"/>
</dbReference>
<name>A0ABP0TLM4_9BRYO</name>
<accession>A0ABP0TLM4</accession>
<evidence type="ECO:0000256" key="3">
    <source>
        <dbReference type="RuleBase" id="RU365026"/>
    </source>
</evidence>
<dbReference type="Pfam" id="PF20669">
    <property type="entry name" value="Exo70_N"/>
    <property type="match status" value="1"/>
</dbReference>
<evidence type="ECO:0000256" key="2">
    <source>
        <dbReference type="ARBA" id="ARBA00022448"/>
    </source>
</evidence>
<feature type="domain" description="Exocyst complex subunit Exo70 C-terminal" evidence="4">
    <location>
        <begin position="328"/>
        <end position="681"/>
    </location>
</feature>
<comment type="similarity">
    <text evidence="1 3">Belongs to the EXO70 family.</text>
</comment>
<keyword evidence="3" id="KW-0268">Exocytosis</keyword>
<dbReference type="PANTHER" id="PTHR12542">
    <property type="entry name" value="EXOCYST COMPLEX PROTEIN EXO70"/>
    <property type="match status" value="1"/>
</dbReference>
<keyword evidence="6" id="KW-1185">Reference proteome</keyword>
<organism evidence="5 6">
    <name type="scientific">Sphagnum troendelagicum</name>
    <dbReference type="NCBI Taxonomy" id="128251"/>
    <lineage>
        <taxon>Eukaryota</taxon>
        <taxon>Viridiplantae</taxon>
        <taxon>Streptophyta</taxon>
        <taxon>Embryophyta</taxon>
        <taxon>Bryophyta</taxon>
        <taxon>Sphagnophytina</taxon>
        <taxon>Sphagnopsida</taxon>
        <taxon>Sphagnales</taxon>
        <taxon>Sphagnaceae</taxon>
        <taxon>Sphagnum</taxon>
    </lineage>
</organism>
<dbReference type="InterPro" id="IPR004140">
    <property type="entry name" value="Exo70"/>
</dbReference>
<sequence length="704" mass="79707">MGLESARAFQMALQSRSSYGGGGGATWPIKTELECLLAARQKLHKAVEKTQELGTQINGWENRLRMLRQRHAPLERALAPLQLQADATGGMSSRIERAMTAATSLLKMFNVMHGLERILSKEPQEDFDGYLAAVMQLEEARDYLKHKYTAGVRCLEEAVKHLELDASSNTDSHHLHHLQQSLVSLQAGGTTCSELDGGLLDMALRQLEGEFKRLVGEHGVVMWLPAIMPSEETTTTADDSSYTTTTDKDLQPSFAPDVMQKLHAILERVAADSNNHRHRACLQMYQETRSSLVRLSLQALQVQYLRNSTPELVDRVESEELQNMIGFWMQQIEVAVKVLYAGERRLACQVFKDLGQPVWAECVGKVAHAGMIAFLQFGEAVACSERAPEKLCGLLDMFDAMEKCAKSILRVFDGEMDGIRSRYRELQKQVVYGASRTFQEIARWIEVQNYPLAFDGGVTQLSSYVVNYLKYLVQEYSSPINKVLRIEHSWRSEDQPQEMDLSMWILQFMQALEQQVESRSKEHSNTALRHIFMMNNLYYICNRAKTSELGPLLGEYWLSNLSQKVEKHALRFQKEAWKPVLVHLSRDGLSLSSGGRSAARELVRQRLRSFAASFEEACLTQSKWIIAEEDLRVGAQVSVVQAVVPAYRSYLQNFGSFLDSQSSFPNKYVKYSPEMVEKMLGELFMAGRSNNGSNRHTPIEDHQV</sequence>
<dbReference type="InterPro" id="IPR046364">
    <property type="entry name" value="Exo70_C"/>
</dbReference>
<proteinExistence type="inferred from homology"/>
<evidence type="ECO:0000256" key="1">
    <source>
        <dbReference type="ARBA" id="ARBA00006756"/>
    </source>
</evidence>
<keyword evidence="3" id="KW-0653">Protein transport</keyword>
<dbReference type="EMBL" id="OZ019903">
    <property type="protein sequence ID" value="CAK9197053.1"/>
    <property type="molecule type" value="Genomic_DNA"/>
</dbReference>
<dbReference type="Pfam" id="PF03081">
    <property type="entry name" value="Exo70_C"/>
    <property type="match status" value="1"/>
</dbReference>
<dbReference type="PANTHER" id="PTHR12542:SF85">
    <property type="entry name" value="EXOCYST SUBUNIT EXO70 FAMILY PROTEIN"/>
    <property type="match status" value="1"/>
</dbReference>
<dbReference type="SUPFAM" id="SSF74788">
    <property type="entry name" value="Cullin repeat-like"/>
    <property type="match status" value="1"/>
</dbReference>
<comment type="function">
    <text evidence="3">Component of the exocyst complex.</text>
</comment>